<dbReference type="GO" id="GO:0016020">
    <property type="term" value="C:membrane"/>
    <property type="evidence" value="ECO:0007669"/>
    <property type="project" value="TreeGrafter"/>
</dbReference>
<evidence type="ECO:0000259" key="3">
    <source>
        <dbReference type="SMART" id="SM01117"/>
    </source>
</evidence>
<dbReference type="OrthoDB" id="10257697at2759"/>
<dbReference type="AlphaFoldDB" id="A0A9P0Q2U4"/>
<dbReference type="InterPro" id="IPR001199">
    <property type="entry name" value="Cyt_B5-like_heme/steroid-bd"/>
</dbReference>
<dbReference type="Pfam" id="PF00173">
    <property type="entry name" value="Cyt-b5"/>
    <property type="match status" value="1"/>
</dbReference>
<sequence length="257" mass="29219">MLKKAVIFTSLFVLLFAVWTDKASDFIPAVIRQFFIQRSPAQPSPEVLLTLEELQLYNGKDRPELYLSILGEVFDVTKGAKHYGDGCQYNFFVGKDASRNFITGNFNDEDASDQVADLSHDKLLSLKQWKQFYRKHYTKVGKLIGTYYDENGQLTPHGKVVKDHIKAAKQKEKDADLQKRIFPPCNLEWTQETGTRVWCTELSGGISRDWVGVPRQLYEPGSTSYRCACISDENKELGSIKEYDGCDATSTSCFIKI</sequence>
<dbReference type="GO" id="GO:0012505">
    <property type="term" value="C:endomembrane system"/>
    <property type="evidence" value="ECO:0007669"/>
    <property type="project" value="TreeGrafter"/>
</dbReference>
<reference evidence="4" key="1">
    <citation type="submission" date="2022-03" db="EMBL/GenBank/DDBJ databases">
        <authorList>
            <person name="Sayadi A."/>
        </authorList>
    </citation>
    <scope>NUCLEOTIDE SEQUENCE</scope>
</reference>
<dbReference type="Proteomes" id="UP001152888">
    <property type="component" value="Unassembled WGS sequence"/>
</dbReference>
<evidence type="ECO:0000313" key="5">
    <source>
        <dbReference type="Proteomes" id="UP001152888"/>
    </source>
</evidence>
<dbReference type="PANTHER" id="PTHR10281">
    <property type="entry name" value="MEMBRANE-ASSOCIATED PROGESTERONE RECEPTOR COMPONENT-RELATED"/>
    <property type="match status" value="1"/>
</dbReference>
<evidence type="ECO:0000313" key="4">
    <source>
        <dbReference type="EMBL" id="CAH2003765.1"/>
    </source>
</evidence>
<dbReference type="FunFam" id="3.10.120.10:FF:000003">
    <property type="entry name" value="membrane-associated progesterone receptor component 1"/>
    <property type="match status" value="1"/>
</dbReference>
<comment type="caution">
    <text evidence="4">The sequence shown here is derived from an EMBL/GenBank/DDBJ whole genome shotgun (WGS) entry which is preliminary data.</text>
</comment>
<dbReference type="Gene3D" id="3.10.120.10">
    <property type="entry name" value="Cytochrome b5-like heme/steroid binding domain"/>
    <property type="match status" value="1"/>
</dbReference>
<dbReference type="InterPro" id="IPR050577">
    <property type="entry name" value="MAPR/NEUFC/NENF-like"/>
</dbReference>
<dbReference type="SUPFAM" id="SSF55856">
    <property type="entry name" value="Cytochrome b5-like heme/steroid binding domain"/>
    <property type="match status" value="1"/>
</dbReference>
<proteinExistence type="inferred from homology"/>
<feature type="domain" description="Cytochrome b5 heme-binding" evidence="3">
    <location>
        <begin position="49"/>
        <end position="144"/>
    </location>
</feature>
<feature type="chain" id="PRO_5040353555" description="Cytochrome b5 heme-binding domain-containing protein" evidence="2">
    <location>
        <begin position="24"/>
        <end position="257"/>
    </location>
</feature>
<dbReference type="SMART" id="SM01117">
    <property type="entry name" value="Cyt-b5"/>
    <property type="match status" value="1"/>
</dbReference>
<dbReference type="InterPro" id="IPR036400">
    <property type="entry name" value="Cyt_B5-like_heme/steroid_sf"/>
</dbReference>
<organism evidence="4 5">
    <name type="scientific">Acanthoscelides obtectus</name>
    <name type="common">Bean weevil</name>
    <name type="synonym">Bruchus obtectus</name>
    <dbReference type="NCBI Taxonomy" id="200917"/>
    <lineage>
        <taxon>Eukaryota</taxon>
        <taxon>Metazoa</taxon>
        <taxon>Ecdysozoa</taxon>
        <taxon>Arthropoda</taxon>
        <taxon>Hexapoda</taxon>
        <taxon>Insecta</taxon>
        <taxon>Pterygota</taxon>
        <taxon>Neoptera</taxon>
        <taxon>Endopterygota</taxon>
        <taxon>Coleoptera</taxon>
        <taxon>Polyphaga</taxon>
        <taxon>Cucujiformia</taxon>
        <taxon>Chrysomeloidea</taxon>
        <taxon>Chrysomelidae</taxon>
        <taxon>Bruchinae</taxon>
        <taxon>Bruchini</taxon>
        <taxon>Acanthoscelides</taxon>
    </lineage>
</organism>
<name>A0A9P0Q2U4_ACAOB</name>
<accession>A0A9P0Q2U4</accession>
<keyword evidence="2" id="KW-0732">Signal</keyword>
<protein>
    <recommendedName>
        <fullName evidence="3">Cytochrome b5 heme-binding domain-containing protein</fullName>
    </recommendedName>
</protein>
<gene>
    <name evidence="4" type="ORF">ACAOBT_LOCUS27607</name>
</gene>
<evidence type="ECO:0000256" key="1">
    <source>
        <dbReference type="ARBA" id="ARBA00038357"/>
    </source>
</evidence>
<dbReference type="PANTHER" id="PTHR10281:SF4">
    <property type="entry name" value="NEUFERRICIN"/>
    <property type="match status" value="1"/>
</dbReference>
<dbReference type="EMBL" id="CAKOFQ010007555">
    <property type="protein sequence ID" value="CAH2003765.1"/>
    <property type="molecule type" value="Genomic_DNA"/>
</dbReference>
<evidence type="ECO:0000256" key="2">
    <source>
        <dbReference type="SAM" id="SignalP"/>
    </source>
</evidence>
<feature type="signal peptide" evidence="2">
    <location>
        <begin position="1"/>
        <end position="23"/>
    </location>
</feature>
<comment type="similarity">
    <text evidence="1">Belongs to the cytochrome b5 family. MAPR subfamily.</text>
</comment>
<keyword evidence="5" id="KW-1185">Reference proteome</keyword>